<organism evidence="5 6">
    <name type="scientific">Haloechinothrix salitolerans</name>
    <dbReference type="NCBI Taxonomy" id="926830"/>
    <lineage>
        <taxon>Bacteria</taxon>
        <taxon>Bacillati</taxon>
        <taxon>Actinomycetota</taxon>
        <taxon>Actinomycetes</taxon>
        <taxon>Pseudonocardiales</taxon>
        <taxon>Pseudonocardiaceae</taxon>
        <taxon>Haloechinothrix</taxon>
    </lineage>
</organism>
<comment type="caution">
    <text evidence="5">The sequence shown here is derived from an EMBL/GenBank/DDBJ whole genome shotgun (WGS) entry which is preliminary data.</text>
</comment>
<name>A0ABW2C3L1_9PSEU</name>
<dbReference type="SUPFAM" id="SSF51735">
    <property type="entry name" value="NAD(P)-binding Rossmann-fold domains"/>
    <property type="match status" value="1"/>
</dbReference>
<dbReference type="NCBIfam" id="NF004513">
    <property type="entry name" value="PRK05854.1"/>
    <property type="match status" value="1"/>
</dbReference>
<dbReference type="RefSeq" id="WP_345397658.1">
    <property type="nucleotide sequence ID" value="NZ_BAABLA010000027.1"/>
</dbReference>
<dbReference type="PANTHER" id="PTHR24320">
    <property type="entry name" value="RETINOL DEHYDROGENASE"/>
    <property type="match status" value="1"/>
</dbReference>
<proteinExistence type="inferred from homology"/>
<protein>
    <submittedName>
        <fullName evidence="5">Oxidoreductase</fullName>
    </submittedName>
</protein>
<keyword evidence="6" id="KW-1185">Reference proteome</keyword>
<dbReference type="Proteomes" id="UP001596337">
    <property type="component" value="Unassembled WGS sequence"/>
</dbReference>
<evidence type="ECO:0000256" key="3">
    <source>
        <dbReference type="SAM" id="MobiDB-lite"/>
    </source>
</evidence>
<evidence type="ECO:0000256" key="1">
    <source>
        <dbReference type="ARBA" id="ARBA00006484"/>
    </source>
</evidence>
<dbReference type="InterPro" id="IPR057326">
    <property type="entry name" value="KR_dom"/>
</dbReference>
<accession>A0ABW2C3L1</accession>
<dbReference type="SMART" id="SM00822">
    <property type="entry name" value="PKS_KR"/>
    <property type="match status" value="1"/>
</dbReference>
<evidence type="ECO:0000313" key="6">
    <source>
        <dbReference type="Proteomes" id="UP001596337"/>
    </source>
</evidence>
<evidence type="ECO:0000313" key="5">
    <source>
        <dbReference type="EMBL" id="MFC6869713.1"/>
    </source>
</evidence>
<feature type="region of interest" description="Disordered" evidence="3">
    <location>
        <begin position="278"/>
        <end position="298"/>
    </location>
</feature>
<comment type="similarity">
    <text evidence="1">Belongs to the short-chain dehydrogenases/reductases (SDR) family.</text>
</comment>
<dbReference type="Gene3D" id="3.40.50.720">
    <property type="entry name" value="NAD(P)-binding Rossmann-like Domain"/>
    <property type="match status" value="1"/>
</dbReference>
<dbReference type="PRINTS" id="PR00081">
    <property type="entry name" value="GDHRDH"/>
</dbReference>
<reference evidence="6" key="1">
    <citation type="journal article" date="2019" name="Int. J. Syst. Evol. Microbiol.">
        <title>The Global Catalogue of Microorganisms (GCM) 10K type strain sequencing project: providing services to taxonomists for standard genome sequencing and annotation.</title>
        <authorList>
            <consortium name="The Broad Institute Genomics Platform"/>
            <consortium name="The Broad Institute Genome Sequencing Center for Infectious Disease"/>
            <person name="Wu L."/>
            <person name="Ma J."/>
        </authorList>
    </citation>
    <scope>NUCLEOTIDE SEQUENCE [LARGE SCALE GENOMIC DNA]</scope>
    <source>
        <strain evidence="6">KCTC 32255</strain>
    </source>
</reference>
<dbReference type="InterPro" id="IPR002347">
    <property type="entry name" value="SDR_fam"/>
</dbReference>
<sequence length="320" mass="33608">MASGWHESDVPDQHDRTVVVTGANSGLGLRTAVVLAGKGARVLLACRSPERGKGALDEVAHAATGPKPELVRLDLSSLDSVQQAAAHIRDMTGDALHVLVNNAGVMATPKGTTVDGFETQFGTNHVGHAALTWLLLPALRGAGTTDSPARVVTVSSMAAARGRIDADDPNFEHRRYDPASAYGQAKLANQVFALELDARLRAAGEPIISVAAHPGFTATNLTSNMASSYRNPVIAGALRAGSWIGERVLAQNVRNGTLPQLYAATAPDVAGGDYIGPNGFQQMKGPPTRVKPLRPARDPETREALWSVTQRLTGITPDLG</sequence>
<evidence type="ECO:0000259" key="4">
    <source>
        <dbReference type="SMART" id="SM00822"/>
    </source>
</evidence>
<gene>
    <name evidence="5" type="ORF">ACFQGD_21460</name>
</gene>
<feature type="domain" description="Ketoreductase" evidence="4">
    <location>
        <begin position="16"/>
        <end position="247"/>
    </location>
</feature>
<dbReference type="NCBIfam" id="NF004846">
    <property type="entry name" value="PRK06197.1"/>
    <property type="match status" value="1"/>
</dbReference>
<evidence type="ECO:0000256" key="2">
    <source>
        <dbReference type="ARBA" id="ARBA00023002"/>
    </source>
</evidence>
<keyword evidence="2" id="KW-0560">Oxidoreductase</keyword>
<dbReference type="PANTHER" id="PTHR24320:SF148">
    <property type="entry name" value="NAD(P)-BINDING ROSSMANN-FOLD SUPERFAMILY PROTEIN"/>
    <property type="match status" value="1"/>
</dbReference>
<dbReference type="Pfam" id="PF00106">
    <property type="entry name" value="adh_short"/>
    <property type="match status" value="1"/>
</dbReference>
<dbReference type="EMBL" id="JBHSXX010000001">
    <property type="protein sequence ID" value="MFC6869713.1"/>
    <property type="molecule type" value="Genomic_DNA"/>
</dbReference>
<dbReference type="InterPro" id="IPR036291">
    <property type="entry name" value="NAD(P)-bd_dom_sf"/>
</dbReference>